<comment type="caution">
    <text evidence="6">The sequence shown here is derived from an EMBL/GenBank/DDBJ whole genome shotgun (WGS) entry which is preliminary data.</text>
</comment>
<evidence type="ECO:0000256" key="1">
    <source>
        <dbReference type="ARBA" id="ARBA00023015"/>
    </source>
</evidence>
<gene>
    <name evidence="6" type="ORF">F3087_12935</name>
</gene>
<dbReference type="SUPFAM" id="SSF88946">
    <property type="entry name" value="Sigma2 domain of RNA polymerase sigma factors"/>
    <property type="match status" value="1"/>
</dbReference>
<evidence type="ECO:0000313" key="7">
    <source>
        <dbReference type="Proteomes" id="UP000323876"/>
    </source>
</evidence>
<keyword evidence="4" id="KW-0804">Transcription</keyword>
<dbReference type="GO" id="GO:0016987">
    <property type="term" value="F:sigma factor activity"/>
    <property type="evidence" value="ECO:0007669"/>
    <property type="project" value="UniProtKB-KW"/>
</dbReference>
<dbReference type="OrthoDB" id="8611574at2"/>
<dbReference type="RefSeq" id="WP_150402154.1">
    <property type="nucleotide sequence ID" value="NZ_VXLC01000004.1"/>
</dbReference>
<keyword evidence="1" id="KW-0805">Transcription regulation</keyword>
<name>A0A5N0EG75_9NOCA</name>
<evidence type="ECO:0000256" key="5">
    <source>
        <dbReference type="SAM" id="MobiDB-lite"/>
    </source>
</evidence>
<dbReference type="Proteomes" id="UP000323876">
    <property type="component" value="Unassembled WGS sequence"/>
</dbReference>
<dbReference type="AlphaFoldDB" id="A0A5N0EG75"/>
<keyword evidence="3" id="KW-0238">DNA-binding</keyword>
<organism evidence="6 7">
    <name type="scientific">Nocardia colli</name>
    <dbReference type="NCBI Taxonomy" id="2545717"/>
    <lineage>
        <taxon>Bacteria</taxon>
        <taxon>Bacillati</taxon>
        <taxon>Actinomycetota</taxon>
        <taxon>Actinomycetes</taxon>
        <taxon>Mycobacteriales</taxon>
        <taxon>Nocardiaceae</taxon>
        <taxon>Nocardia</taxon>
    </lineage>
</organism>
<dbReference type="InterPro" id="IPR013325">
    <property type="entry name" value="RNA_pol_sigma_r2"/>
</dbReference>
<dbReference type="EMBL" id="VXLC01000004">
    <property type="protein sequence ID" value="KAA8887983.1"/>
    <property type="molecule type" value="Genomic_DNA"/>
</dbReference>
<keyword evidence="7" id="KW-1185">Reference proteome</keyword>
<feature type="region of interest" description="Disordered" evidence="5">
    <location>
        <begin position="34"/>
        <end position="73"/>
    </location>
</feature>
<reference evidence="6 7" key="1">
    <citation type="submission" date="2019-09" db="EMBL/GenBank/DDBJ databases">
        <authorList>
            <person name="Wang X."/>
        </authorList>
    </citation>
    <scope>NUCLEOTIDE SEQUENCE [LARGE SCALE GENOMIC DNA]</scope>
    <source>
        <strain evidence="6 7">CICC 11023</strain>
    </source>
</reference>
<dbReference type="PANTHER" id="PTHR43133">
    <property type="entry name" value="RNA POLYMERASE ECF-TYPE SIGMA FACTO"/>
    <property type="match status" value="1"/>
</dbReference>
<feature type="region of interest" description="Disordered" evidence="5">
    <location>
        <begin position="173"/>
        <end position="197"/>
    </location>
</feature>
<sequence length="528" mass="58620">MAVSAATDAQAGILEFAMVITASALESRCRSWSASSGSWSEGLGPRRPKSPPKSAESLDNSQEDQGMWPVTDDDSWTRLPDAGLVERVRHPIDRAEREAALGEIVRRYQKVMSTVCVYQLDVPDRDRVTDIVQNAVEVATRELVGGENPREPEKLRAWLCGIVRNRCREDWRRQARSRTSPLPSETPAADDDEADRLRRTDEVNRMLDVVATTFTRHQRRIYQFNIRRELHGKALATALSVSTKNAYKFAYENRIRVDEGFGALILAKHGRPHCIQLAGILDRSGWDGKSDEQFTRMLRQRILRHLGTCRKCDNCDTCDEQRARLIVHYSPVLIPILIAPELNELLPETIRRVLDEEERDRTGKRDGGVAAGVVLVGAAAKSTDAPPPKTGKVVDWILDGLKGIFVLILVATIGPKLFPDVFDKLNWSTSHSTVTLSIFVPGGYTVSANPPGVTCSPVSATNCTLKYRPGTRVTLTAYRGEFVTYQGALSWTGCSASGDTCTLTPTSRSRVCLVEPGYPGMPWDWCRG</sequence>
<protein>
    <submittedName>
        <fullName evidence="6">Sigma-70 family RNA polymerase sigma factor</fullName>
    </submittedName>
</protein>
<dbReference type="InterPro" id="IPR039425">
    <property type="entry name" value="RNA_pol_sigma-70-like"/>
</dbReference>
<evidence type="ECO:0000313" key="6">
    <source>
        <dbReference type="EMBL" id="KAA8887983.1"/>
    </source>
</evidence>
<keyword evidence="2" id="KW-0731">Sigma factor</keyword>
<evidence type="ECO:0000256" key="3">
    <source>
        <dbReference type="ARBA" id="ARBA00023125"/>
    </source>
</evidence>
<evidence type="ECO:0000256" key="4">
    <source>
        <dbReference type="ARBA" id="ARBA00023163"/>
    </source>
</evidence>
<dbReference type="Gene3D" id="1.10.1740.10">
    <property type="match status" value="1"/>
</dbReference>
<proteinExistence type="predicted"/>
<dbReference type="PANTHER" id="PTHR43133:SF8">
    <property type="entry name" value="RNA POLYMERASE SIGMA FACTOR HI_1459-RELATED"/>
    <property type="match status" value="1"/>
</dbReference>
<accession>A0A5N0EG75</accession>
<dbReference type="GO" id="GO:0003677">
    <property type="term" value="F:DNA binding"/>
    <property type="evidence" value="ECO:0007669"/>
    <property type="project" value="UniProtKB-KW"/>
</dbReference>
<evidence type="ECO:0000256" key="2">
    <source>
        <dbReference type="ARBA" id="ARBA00023082"/>
    </source>
</evidence>
<dbReference type="GO" id="GO:0006352">
    <property type="term" value="P:DNA-templated transcription initiation"/>
    <property type="evidence" value="ECO:0007669"/>
    <property type="project" value="InterPro"/>
</dbReference>